<evidence type="ECO:0000313" key="3">
    <source>
        <dbReference type="Proteomes" id="UP000000763"/>
    </source>
</evidence>
<evidence type="ECO:0000313" key="2">
    <source>
        <dbReference type="EMBL" id="BAD28105.1"/>
    </source>
</evidence>
<feature type="compositionally biased region" description="Basic and acidic residues" evidence="1">
    <location>
        <begin position="80"/>
        <end position="91"/>
    </location>
</feature>
<feature type="region of interest" description="Disordered" evidence="1">
    <location>
        <begin position="69"/>
        <end position="91"/>
    </location>
</feature>
<sequence>MASLATISYGFNFQHGRIMLAIISWSPNDASIEIINLNDQICATCQTRTEVVEKPVAQQELLAVAGVDEGAQHASEVEGEPSRTNREQSRETLPKNLIAAFSRCRTSKAEVLETYSPDRRCTPASGME</sequence>
<accession>Q6ETB5</accession>
<proteinExistence type="predicted"/>
<evidence type="ECO:0000256" key="1">
    <source>
        <dbReference type="SAM" id="MobiDB-lite"/>
    </source>
</evidence>
<gene>
    <name evidence="2" type="primary">OJ1538_H05.27</name>
</gene>
<reference evidence="3" key="2">
    <citation type="journal article" date="2008" name="Nucleic Acids Res.">
        <title>The rice annotation project database (RAP-DB): 2008 update.</title>
        <authorList>
            <consortium name="The rice annotation project (RAP)"/>
        </authorList>
    </citation>
    <scope>GENOME REANNOTATION</scope>
    <source>
        <strain evidence="3">cv. Nipponbare</strain>
    </source>
</reference>
<reference evidence="3" key="1">
    <citation type="journal article" date="2005" name="Nature">
        <title>The map-based sequence of the rice genome.</title>
        <authorList>
            <consortium name="International rice genome sequencing project (IRGSP)"/>
            <person name="Matsumoto T."/>
            <person name="Wu J."/>
            <person name="Kanamori H."/>
            <person name="Katayose Y."/>
            <person name="Fujisawa M."/>
            <person name="Namiki N."/>
            <person name="Mizuno H."/>
            <person name="Yamamoto K."/>
            <person name="Antonio B.A."/>
            <person name="Baba T."/>
            <person name="Sakata K."/>
            <person name="Nagamura Y."/>
            <person name="Aoki H."/>
            <person name="Arikawa K."/>
            <person name="Arita K."/>
            <person name="Bito T."/>
            <person name="Chiden Y."/>
            <person name="Fujitsuka N."/>
            <person name="Fukunaka R."/>
            <person name="Hamada M."/>
            <person name="Harada C."/>
            <person name="Hayashi A."/>
            <person name="Hijishita S."/>
            <person name="Honda M."/>
            <person name="Hosokawa S."/>
            <person name="Ichikawa Y."/>
            <person name="Idonuma A."/>
            <person name="Iijima M."/>
            <person name="Ikeda M."/>
            <person name="Ikeno M."/>
            <person name="Ito K."/>
            <person name="Ito S."/>
            <person name="Ito T."/>
            <person name="Ito Y."/>
            <person name="Ito Y."/>
            <person name="Iwabuchi A."/>
            <person name="Kamiya K."/>
            <person name="Karasawa W."/>
            <person name="Kurita K."/>
            <person name="Katagiri S."/>
            <person name="Kikuta A."/>
            <person name="Kobayashi H."/>
            <person name="Kobayashi N."/>
            <person name="Machita K."/>
            <person name="Maehara T."/>
            <person name="Masukawa M."/>
            <person name="Mizubayashi T."/>
            <person name="Mukai Y."/>
            <person name="Nagasaki H."/>
            <person name="Nagata Y."/>
            <person name="Naito S."/>
            <person name="Nakashima M."/>
            <person name="Nakama Y."/>
            <person name="Nakamichi Y."/>
            <person name="Nakamura M."/>
            <person name="Meguro A."/>
            <person name="Negishi M."/>
            <person name="Ohta I."/>
            <person name="Ohta T."/>
            <person name="Okamoto M."/>
            <person name="Ono N."/>
            <person name="Saji S."/>
            <person name="Sakaguchi M."/>
            <person name="Sakai K."/>
            <person name="Shibata M."/>
            <person name="Shimokawa T."/>
            <person name="Song J."/>
            <person name="Takazaki Y."/>
            <person name="Terasawa K."/>
            <person name="Tsugane M."/>
            <person name="Tsuji K."/>
            <person name="Ueda S."/>
            <person name="Waki K."/>
            <person name="Yamagata H."/>
            <person name="Yamamoto M."/>
            <person name="Yamamoto S."/>
            <person name="Yamane H."/>
            <person name="Yoshiki S."/>
            <person name="Yoshihara R."/>
            <person name="Yukawa K."/>
            <person name="Zhong H."/>
            <person name="Yano M."/>
            <person name="Yuan Q."/>
            <person name="Ouyang S."/>
            <person name="Liu J."/>
            <person name="Jones K.M."/>
            <person name="Gansberger K."/>
            <person name="Moffat K."/>
            <person name="Hill J."/>
            <person name="Bera J."/>
            <person name="Fadrosh D."/>
            <person name="Jin S."/>
            <person name="Johri S."/>
            <person name="Kim M."/>
            <person name="Overton L."/>
            <person name="Reardon M."/>
            <person name="Tsitrin T."/>
            <person name="Vuong H."/>
            <person name="Weaver B."/>
            <person name="Ciecko A."/>
            <person name="Tallon L."/>
            <person name="Jackson J."/>
            <person name="Pai G."/>
            <person name="Aken S.V."/>
            <person name="Utterback T."/>
            <person name="Reidmuller S."/>
            <person name="Feldblyum T."/>
            <person name="Hsiao J."/>
            <person name="Zismann V."/>
            <person name="Iobst S."/>
            <person name="de Vazeille A.R."/>
            <person name="Buell C.R."/>
            <person name="Ying K."/>
            <person name="Li Y."/>
            <person name="Lu T."/>
            <person name="Huang Y."/>
            <person name="Zhao Q."/>
            <person name="Feng Q."/>
            <person name="Zhang L."/>
            <person name="Zhu J."/>
            <person name="Weng Q."/>
            <person name="Mu J."/>
            <person name="Lu Y."/>
            <person name="Fan D."/>
            <person name="Liu Y."/>
            <person name="Guan J."/>
            <person name="Zhang Y."/>
            <person name="Yu S."/>
            <person name="Liu X."/>
            <person name="Zhang Y."/>
            <person name="Hong G."/>
            <person name="Han B."/>
            <person name="Choisne N."/>
            <person name="Demange N."/>
            <person name="Orjeda G."/>
            <person name="Samain S."/>
            <person name="Cattolico L."/>
            <person name="Pelletier E."/>
            <person name="Couloux A."/>
            <person name="Segurens B."/>
            <person name="Wincker P."/>
            <person name="D'Hont A."/>
            <person name="Scarpelli C."/>
            <person name="Weissenbach J."/>
            <person name="Salanoubat M."/>
            <person name="Quetier F."/>
            <person name="Yu Y."/>
            <person name="Kim H.R."/>
            <person name="Rambo T."/>
            <person name="Currie J."/>
            <person name="Collura K."/>
            <person name="Luo M."/>
            <person name="Yang T."/>
            <person name="Ammiraju J.S.S."/>
            <person name="Engler F."/>
            <person name="Soderlund C."/>
            <person name="Wing R.A."/>
            <person name="Palmer L.E."/>
            <person name="de la Bastide M."/>
            <person name="Spiegel L."/>
            <person name="Nascimento L."/>
            <person name="Zutavern T."/>
            <person name="O'Shaughnessy A."/>
            <person name="Dike S."/>
            <person name="Dedhia N."/>
            <person name="Preston R."/>
            <person name="Balija V."/>
            <person name="McCombie W.R."/>
            <person name="Chow T."/>
            <person name="Chen H."/>
            <person name="Chung M."/>
            <person name="Chen C."/>
            <person name="Shaw J."/>
            <person name="Wu H."/>
            <person name="Hsiao K."/>
            <person name="Chao Y."/>
            <person name="Chu M."/>
            <person name="Cheng C."/>
            <person name="Hour A."/>
            <person name="Lee P."/>
            <person name="Lin S."/>
            <person name="Lin Y."/>
            <person name="Liou J."/>
            <person name="Liu S."/>
            <person name="Hsing Y."/>
            <person name="Raghuvanshi S."/>
            <person name="Mohanty A."/>
            <person name="Bharti A.K."/>
            <person name="Gaur A."/>
            <person name="Gupta V."/>
            <person name="Kumar D."/>
            <person name="Ravi V."/>
            <person name="Vij S."/>
            <person name="Kapur A."/>
            <person name="Khurana P."/>
            <person name="Khurana P."/>
            <person name="Khurana J.P."/>
            <person name="Tyagi A.K."/>
            <person name="Gaikwad K."/>
            <person name="Singh A."/>
            <person name="Dalal V."/>
            <person name="Srivastava S."/>
            <person name="Dixit A."/>
            <person name="Pal A.K."/>
            <person name="Ghazi I.A."/>
            <person name="Yadav M."/>
            <person name="Pandit A."/>
            <person name="Bhargava A."/>
            <person name="Sureshbabu K."/>
            <person name="Batra K."/>
            <person name="Sharma T.R."/>
            <person name="Mohapatra T."/>
            <person name="Singh N.K."/>
            <person name="Messing J."/>
            <person name="Nelson A.B."/>
            <person name="Fuks G."/>
            <person name="Kavchok S."/>
            <person name="Keizer G."/>
            <person name="Linton E."/>
            <person name="Llaca V."/>
            <person name="Song R."/>
            <person name="Tanyolac B."/>
            <person name="Young S."/>
            <person name="Ho-Il K."/>
            <person name="Hahn J.H."/>
            <person name="Sangsakoo G."/>
            <person name="Vanavichit A."/>
            <person name="de Mattos Luiz.A.T."/>
            <person name="Zimmer P.D."/>
            <person name="Malone G."/>
            <person name="Dellagostin O."/>
            <person name="de Oliveira A.C."/>
            <person name="Bevan M."/>
            <person name="Bancroft I."/>
            <person name="Minx P."/>
            <person name="Cordum H."/>
            <person name="Wilson R."/>
            <person name="Cheng Z."/>
            <person name="Jin W."/>
            <person name="Jiang J."/>
            <person name="Leong S.A."/>
            <person name="Iwama H."/>
            <person name="Gojobori T."/>
            <person name="Itoh T."/>
            <person name="Niimura Y."/>
            <person name="Fujii Y."/>
            <person name="Habara T."/>
            <person name="Sakai H."/>
            <person name="Sato Y."/>
            <person name="Wilson G."/>
            <person name="Kumar K."/>
            <person name="McCouch S."/>
            <person name="Juretic N."/>
            <person name="Hoen D."/>
            <person name="Wright S."/>
            <person name="Bruskiewich R."/>
            <person name="Bureau T."/>
            <person name="Miyao A."/>
            <person name="Hirochika H."/>
            <person name="Nishikawa T."/>
            <person name="Kadowaki K."/>
            <person name="Sugiura M."/>
            <person name="Burr B."/>
            <person name="Sasaki T."/>
        </authorList>
    </citation>
    <scope>NUCLEOTIDE SEQUENCE [LARGE SCALE GENOMIC DNA]</scope>
    <source>
        <strain evidence="3">cv. Nipponbare</strain>
    </source>
</reference>
<dbReference type="EMBL" id="AP004855">
    <property type="protein sequence ID" value="BAD28105.1"/>
    <property type="molecule type" value="Genomic_DNA"/>
</dbReference>
<protein>
    <submittedName>
        <fullName evidence="2">Uncharacterized protein</fullName>
    </submittedName>
</protein>
<dbReference type="AlphaFoldDB" id="Q6ETB5"/>
<dbReference type="Proteomes" id="UP000000763">
    <property type="component" value="Chromosome 2"/>
</dbReference>
<organism evidence="2 3">
    <name type="scientific">Oryza sativa subsp. japonica</name>
    <name type="common">Rice</name>
    <dbReference type="NCBI Taxonomy" id="39947"/>
    <lineage>
        <taxon>Eukaryota</taxon>
        <taxon>Viridiplantae</taxon>
        <taxon>Streptophyta</taxon>
        <taxon>Embryophyta</taxon>
        <taxon>Tracheophyta</taxon>
        <taxon>Spermatophyta</taxon>
        <taxon>Magnoliopsida</taxon>
        <taxon>Liliopsida</taxon>
        <taxon>Poales</taxon>
        <taxon>Poaceae</taxon>
        <taxon>BOP clade</taxon>
        <taxon>Oryzoideae</taxon>
        <taxon>Oryzeae</taxon>
        <taxon>Oryzinae</taxon>
        <taxon>Oryza</taxon>
        <taxon>Oryza sativa</taxon>
    </lineage>
</organism>
<name>Q6ETB5_ORYSJ</name>